<dbReference type="EMBL" id="FJUY01000014">
    <property type="protein sequence ID" value="CZT22748.1"/>
    <property type="molecule type" value="Genomic_DNA"/>
</dbReference>
<dbReference type="InterPro" id="IPR000026">
    <property type="entry name" value="N1-like"/>
</dbReference>
<dbReference type="OrthoDB" id="4499833at2759"/>
<evidence type="ECO:0000313" key="4">
    <source>
        <dbReference type="EMBL" id="CZT22748.1"/>
    </source>
</evidence>
<keyword evidence="5" id="KW-1185">Reference proteome</keyword>
<dbReference type="InterPro" id="IPR016191">
    <property type="entry name" value="Ribonuclease/ribotoxin"/>
</dbReference>
<dbReference type="SUPFAM" id="SSF53933">
    <property type="entry name" value="Microbial ribonucleases"/>
    <property type="match status" value="1"/>
</dbReference>
<feature type="compositionally biased region" description="Basic and acidic residues" evidence="3">
    <location>
        <begin position="44"/>
        <end position="63"/>
    </location>
</feature>
<gene>
    <name evidence="4" type="ORF">RCC_08453</name>
</gene>
<reference evidence="4 5" key="1">
    <citation type="submission" date="2016-03" db="EMBL/GenBank/DDBJ databases">
        <authorList>
            <person name="Ploux O."/>
        </authorList>
    </citation>
    <scope>NUCLEOTIDE SEQUENCE [LARGE SCALE GENOMIC DNA]</scope>
    <source>
        <strain evidence="4 5">URUG2</strain>
    </source>
</reference>
<feature type="region of interest" description="Disordered" evidence="3">
    <location>
        <begin position="1"/>
        <end position="93"/>
    </location>
</feature>
<evidence type="ECO:0000313" key="5">
    <source>
        <dbReference type="Proteomes" id="UP000225277"/>
    </source>
</evidence>
<accession>A0A2D3VME1</accession>
<name>A0A2D3VME1_9PEZI</name>
<organism evidence="4 5">
    <name type="scientific">Ramularia collo-cygni</name>
    <dbReference type="NCBI Taxonomy" id="112498"/>
    <lineage>
        <taxon>Eukaryota</taxon>
        <taxon>Fungi</taxon>
        <taxon>Dikarya</taxon>
        <taxon>Ascomycota</taxon>
        <taxon>Pezizomycotina</taxon>
        <taxon>Dothideomycetes</taxon>
        <taxon>Dothideomycetidae</taxon>
        <taxon>Mycosphaerellales</taxon>
        <taxon>Mycosphaerellaceae</taxon>
        <taxon>Ramularia</taxon>
    </lineage>
</organism>
<dbReference type="GO" id="GO:0004521">
    <property type="term" value="F:RNA endonuclease activity"/>
    <property type="evidence" value="ECO:0007669"/>
    <property type="project" value="InterPro"/>
</dbReference>
<protein>
    <submittedName>
        <fullName evidence="4">Uncharacterized protein</fullName>
    </submittedName>
</protein>
<evidence type="ECO:0000256" key="2">
    <source>
        <dbReference type="ARBA" id="ARBA00022801"/>
    </source>
</evidence>
<evidence type="ECO:0000256" key="3">
    <source>
        <dbReference type="SAM" id="MobiDB-lite"/>
    </source>
</evidence>
<dbReference type="RefSeq" id="XP_023629472.1">
    <property type="nucleotide sequence ID" value="XM_023773704.1"/>
</dbReference>
<dbReference type="Proteomes" id="UP000225277">
    <property type="component" value="Unassembled WGS sequence"/>
</dbReference>
<sequence length="137" mass="15678">MSSNSSSSQDSHYSCSNLDDDDSSRRVNAQKARDQVQRAPTMRNKGDSRYPEHHNNYEGHDFKLQGPLTSFPVNDEAWQPRSQPPATRAIYNENDKDNIEVVYHDKSQGSTGNFSAFSLAIYRERKSRDHDSKDHSE</sequence>
<feature type="compositionally biased region" description="Low complexity" evidence="3">
    <location>
        <begin position="1"/>
        <end position="16"/>
    </location>
</feature>
<evidence type="ECO:0000256" key="1">
    <source>
        <dbReference type="ARBA" id="ARBA00022722"/>
    </source>
</evidence>
<proteinExistence type="predicted"/>
<dbReference type="Pfam" id="PF00545">
    <property type="entry name" value="Ribonuclease"/>
    <property type="match status" value="1"/>
</dbReference>
<dbReference type="GeneID" id="35603548"/>
<dbReference type="GO" id="GO:0003723">
    <property type="term" value="F:RNA binding"/>
    <property type="evidence" value="ECO:0007669"/>
    <property type="project" value="InterPro"/>
</dbReference>
<dbReference type="AlphaFoldDB" id="A0A2D3VME1"/>
<keyword evidence="2" id="KW-0378">Hydrolase</keyword>
<dbReference type="GO" id="GO:0016787">
    <property type="term" value="F:hydrolase activity"/>
    <property type="evidence" value="ECO:0007669"/>
    <property type="project" value="UniProtKB-KW"/>
</dbReference>
<keyword evidence="1" id="KW-0540">Nuclease</keyword>
<dbReference type="Gene3D" id="3.10.450.30">
    <property type="entry name" value="Microbial ribonucleases"/>
    <property type="match status" value="1"/>
</dbReference>